<dbReference type="AlphaFoldDB" id="A0A9P4URR5"/>
<keyword evidence="3" id="KW-1185">Reference proteome</keyword>
<evidence type="ECO:0000256" key="1">
    <source>
        <dbReference type="ARBA" id="ARBA00008903"/>
    </source>
</evidence>
<evidence type="ECO:0000313" key="3">
    <source>
        <dbReference type="Proteomes" id="UP000799441"/>
    </source>
</evidence>
<comment type="similarity">
    <text evidence="1">Belongs to the ornithine cyclodeaminase/mu-crystallin family.</text>
</comment>
<dbReference type="PANTHER" id="PTHR13812">
    <property type="entry name" value="KETIMINE REDUCTASE MU-CRYSTALLIN"/>
    <property type="match status" value="1"/>
</dbReference>
<proteinExistence type="inferred from homology"/>
<gene>
    <name evidence="2" type="ORF">K431DRAFT_318360</name>
</gene>
<protein>
    <submittedName>
        <fullName evidence="2">Ornithine cyclodeaminase</fullName>
    </submittedName>
</protein>
<dbReference type="EMBL" id="MU003772">
    <property type="protein sequence ID" value="KAF2724199.1"/>
    <property type="molecule type" value="Genomic_DNA"/>
</dbReference>
<dbReference type="Gene3D" id="3.40.50.720">
    <property type="entry name" value="NAD(P)-binding Rossmann-like Domain"/>
    <property type="match status" value="1"/>
</dbReference>
<dbReference type="SUPFAM" id="SSF51735">
    <property type="entry name" value="NAD(P)-binding Rossmann-fold domains"/>
    <property type="match status" value="1"/>
</dbReference>
<reference evidence="2" key="1">
    <citation type="journal article" date="2020" name="Stud. Mycol.">
        <title>101 Dothideomycetes genomes: a test case for predicting lifestyles and emergence of pathogens.</title>
        <authorList>
            <person name="Haridas S."/>
            <person name="Albert R."/>
            <person name="Binder M."/>
            <person name="Bloem J."/>
            <person name="Labutti K."/>
            <person name="Salamov A."/>
            <person name="Andreopoulos B."/>
            <person name="Baker S."/>
            <person name="Barry K."/>
            <person name="Bills G."/>
            <person name="Bluhm B."/>
            <person name="Cannon C."/>
            <person name="Castanera R."/>
            <person name="Culley D."/>
            <person name="Daum C."/>
            <person name="Ezra D."/>
            <person name="Gonzalez J."/>
            <person name="Henrissat B."/>
            <person name="Kuo A."/>
            <person name="Liang C."/>
            <person name="Lipzen A."/>
            <person name="Lutzoni F."/>
            <person name="Magnuson J."/>
            <person name="Mondo S."/>
            <person name="Nolan M."/>
            <person name="Ohm R."/>
            <person name="Pangilinan J."/>
            <person name="Park H.-J."/>
            <person name="Ramirez L."/>
            <person name="Alfaro M."/>
            <person name="Sun H."/>
            <person name="Tritt A."/>
            <person name="Yoshinaga Y."/>
            <person name="Zwiers L.-H."/>
            <person name="Turgeon B."/>
            <person name="Goodwin S."/>
            <person name="Spatafora J."/>
            <person name="Crous P."/>
            <person name="Grigoriev I."/>
        </authorList>
    </citation>
    <scope>NUCLEOTIDE SEQUENCE</scope>
    <source>
        <strain evidence="2">CBS 116435</strain>
    </source>
</reference>
<sequence length="375" mass="41579">MSGCIVLSDFIVHEILVDLPRSDIIAFKDKLEVCLEEFSTTEGREYQPEPDVVIRSDGRKTLFRPFTSPSSVGAKIVVDTAGVDPARAPVSDGHTESAKPVSLALHGLVVVCDKNGLPTGILNVEEVTGYRKSMNVMIPYMWRQNTKRIVMFRAGKQALWHLRLALALRGSEIERITVVNQSYLRAQTLVDRLQQENRQRWSSTAAIGCLDSSHPDYEQALKELLLEVDVVFCTVPTRQALFSSRYITSSMRGSPFISAIGSWIPEIAELDPEILSYRPKGETGSSILVNDRANAMSNSSEVLVEVGEVLKLLREKGTLSQNEHGHSKRNSLLTWLRPGFVVYKSIGLRVTDLAARNAILSLAQDRGVGICIPDF</sequence>
<dbReference type="Proteomes" id="UP000799441">
    <property type="component" value="Unassembled WGS sequence"/>
</dbReference>
<name>A0A9P4URR5_9PEZI</name>
<accession>A0A9P4URR5</accession>
<dbReference type="PANTHER" id="PTHR13812:SF19">
    <property type="entry name" value="KETIMINE REDUCTASE MU-CRYSTALLIN"/>
    <property type="match status" value="1"/>
</dbReference>
<evidence type="ECO:0000313" key="2">
    <source>
        <dbReference type="EMBL" id="KAF2724199.1"/>
    </source>
</evidence>
<dbReference type="OrthoDB" id="41492at2759"/>
<dbReference type="GO" id="GO:0005737">
    <property type="term" value="C:cytoplasm"/>
    <property type="evidence" value="ECO:0007669"/>
    <property type="project" value="TreeGrafter"/>
</dbReference>
<organism evidence="2 3">
    <name type="scientific">Polychaeton citri CBS 116435</name>
    <dbReference type="NCBI Taxonomy" id="1314669"/>
    <lineage>
        <taxon>Eukaryota</taxon>
        <taxon>Fungi</taxon>
        <taxon>Dikarya</taxon>
        <taxon>Ascomycota</taxon>
        <taxon>Pezizomycotina</taxon>
        <taxon>Dothideomycetes</taxon>
        <taxon>Dothideomycetidae</taxon>
        <taxon>Capnodiales</taxon>
        <taxon>Capnodiaceae</taxon>
        <taxon>Polychaeton</taxon>
    </lineage>
</organism>
<dbReference type="InterPro" id="IPR036291">
    <property type="entry name" value="NAD(P)-bd_dom_sf"/>
</dbReference>
<comment type="caution">
    <text evidence="2">The sequence shown here is derived from an EMBL/GenBank/DDBJ whole genome shotgun (WGS) entry which is preliminary data.</text>
</comment>
<dbReference type="InterPro" id="IPR003462">
    <property type="entry name" value="ODC_Mu_crystall"/>
</dbReference>